<name>A0ABU5SG93_9BACT</name>
<accession>A0ABU5SG93</accession>
<dbReference type="Pfam" id="PF13585">
    <property type="entry name" value="CHU_C"/>
    <property type="match status" value="1"/>
</dbReference>
<protein>
    <submittedName>
        <fullName evidence="1">Gliding motility-associated C-terminal domain-containing protein</fullName>
    </submittedName>
</protein>
<gene>
    <name evidence="1" type="ORF">VB798_06840</name>
</gene>
<dbReference type="InterPro" id="IPR026341">
    <property type="entry name" value="T9SS_type_B"/>
</dbReference>
<sequence length="810" mass="90323">MKKIYSIFILFTCLLLSYELKASHILGGNFSFVRGSTHGAFTLTMHVYFDKVSRIPNQEDNGLKVGIFRKRDNVLMRTLVLFANDLNGQPFVYNNAACATTQGLDIVNITYTQNIQLDPTQYADADGYYIIHDRCCRNVANNISNSGNTGMLFYLEFPALKKNGTDFVNSSPEFSFPKGEYICKGQPFSFDNSATDADGDQLRYSFVTPYRGFSSSTRNNGTPDPIGTSNIPTITWNSGYSATTAIPAENPGMKIDNQGIITLTATELGLFVYSVLVEEIRNGVVIGQTRRDFQLKVIDCFDAPAKPAVFRDLAPVKIHATTIDFCDYGFVELATEINSRYLYQWQKDDVNLVNENRYKIRVNEPGKYTVIIGYNTGCSETSTSDETIVKKVTGEQYAINPDEKKVCLDEIPVKLTIQKQDGSTFATSAYSYSWTRNTFDVPNSDSHEINVNLSGEYRARMTQIGGICEYEPIAKVTVYALPDALFTNKIDKKVICDGESIPLIANLGYNLKYDWYKDDVSIQNSTVNKFDVKTSGIYKVLVTDENNCKKMSDTLKLTVNPLTPIKFDTIFPFCGTANLKLDLLNYVTPYDATMSKFLGRGVNGTTFSPLIYGASPITYQYTNGYGCVSKITRITFVDLPPKVLLGNDLVIFRGDTITLKSQASGGFDNNLTYEWSPANSLNNANIPTPIASPIADTEYTLKVTSSLSNCTNSDNILVKVKAKIIVPSGFTPNEDNVNDVWVLEGIEEYPKAEVKIYNRWGGEIFSTMNYSSNPFNGRKDSENLPAATYYYVIKADEDIRPITGYLTIVR</sequence>
<comment type="caution">
    <text evidence="1">The sequence shown here is derived from an EMBL/GenBank/DDBJ whole genome shotgun (WGS) entry which is preliminary data.</text>
</comment>
<reference evidence="1 2" key="1">
    <citation type="submission" date="2023-12" db="EMBL/GenBank/DDBJ databases">
        <title>Novel species of the genus Arcicella isolated from rivers.</title>
        <authorList>
            <person name="Lu H."/>
        </authorList>
    </citation>
    <scope>NUCLEOTIDE SEQUENCE [LARGE SCALE GENOMIC DNA]</scope>
    <source>
        <strain evidence="1 2">DC25W</strain>
    </source>
</reference>
<proteinExistence type="predicted"/>
<dbReference type="Proteomes" id="UP001302222">
    <property type="component" value="Unassembled WGS sequence"/>
</dbReference>
<keyword evidence="2" id="KW-1185">Reference proteome</keyword>
<dbReference type="RefSeq" id="WP_323257306.1">
    <property type="nucleotide sequence ID" value="NZ_JAYGIM010000005.1"/>
</dbReference>
<dbReference type="NCBIfam" id="TIGR04131">
    <property type="entry name" value="Bac_Flav_CTERM"/>
    <property type="match status" value="1"/>
</dbReference>
<dbReference type="EMBL" id="JAYGIM010000005">
    <property type="protein sequence ID" value="MEA5426285.1"/>
    <property type="molecule type" value="Genomic_DNA"/>
</dbReference>
<organism evidence="1 2">
    <name type="scientific">Arcicella lustrica</name>
    <dbReference type="NCBI Taxonomy" id="2984196"/>
    <lineage>
        <taxon>Bacteria</taxon>
        <taxon>Pseudomonadati</taxon>
        <taxon>Bacteroidota</taxon>
        <taxon>Cytophagia</taxon>
        <taxon>Cytophagales</taxon>
        <taxon>Flectobacillaceae</taxon>
        <taxon>Arcicella</taxon>
    </lineage>
</organism>
<evidence type="ECO:0000313" key="2">
    <source>
        <dbReference type="Proteomes" id="UP001302222"/>
    </source>
</evidence>
<evidence type="ECO:0000313" key="1">
    <source>
        <dbReference type="EMBL" id="MEA5426285.1"/>
    </source>
</evidence>